<reference evidence="2" key="1">
    <citation type="journal article" date="2019" name="Int. J. Syst. Evol. Microbiol.">
        <title>The Global Catalogue of Microorganisms (GCM) 10K type strain sequencing project: providing services to taxonomists for standard genome sequencing and annotation.</title>
        <authorList>
            <consortium name="The Broad Institute Genomics Platform"/>
            <consortium name="The Broad Institute Genome Sequencing Center for Infectious Disease"/>
            <person name="Wu L."/>
            <person name="Ma J."/>
        </authorList>
    </citation>
    <scope>NUCLEOTIDE SEQUENCE [LARGE SCALE GENOMIC DNA]</scope>
    <source>
        <strain evidence="2">JCM 31486</strain>
    </source>
</reference>
<sequence>QYAVADTKGDWTAIWYLGQKGWFHNPRNAPTAVGALGFVVTPKKGKASVPVYGRAYPEATAYPANVPVQAVTPLQYTFSAGERYSLGQALGSEYYYSNTFDTADHVVVRGQTRYYQVQFGHRVMYVNAADVDVLPSFWPI</sequence>
<evidence type="ECO:0000313" key="1">
    <source>
        <dbReference type="EMBL" id="MFD1048329.1"/>
    </source>
</evidence>
<dbReference type="Proteomes" id="UP001597045">
    <property type="component" value="Unassembled WGS sequence"/>
</dbReference>
<dbReference type="EMBL" id="JBHTIS010001528">
    <property type="protein sequence ID" value="MFD1048329.1"/>
    <property type="molecule type" value="Genomic_DNA"/>
</dbReference>
<organism evidence="1 2">
    <name type="scientific">Kibdelosporangium lantanae</name>
    <dbReference type="NCBI Taxonomy" id="1497396"/>
    <lineage>
        <taxon>Bacteria</taxon>
        <taxon>Bacillati</taxon>
        <taxon>Actinomycetota</taxon>
        <taxon>Actinomycetes</taxon>
        <taxon>Pseudonocardiales</taxon>
        <taxon>Pseudonocardiaceae</taxon>
        <taxon>Kibdelosporangium</taxon>
    </lineage>
</organism>
<name>A0ABW3MFE3_9PSEU</name>
<accession>A0ABW3MFE3</accession>
<proteinExistence type="predicted"/>
<evidence type="ECO:0000313" key="2">
    <source>
        <dbReference type="Proteomes" id="UP001597045"/>
    </source>
</evidence>
<protein>
    <submittedName>
        <fullName evidence="1">N-acetylmuramoyl-L-alanine amidase</fullName>
    </submittedName>
</protein>
<gene>
    <name evidence="1" type="ORF">ACFQ1S_23715</name>
</gene>
<feature type="non-terminal residue" evidence="1">
    <location>
        <position position="1"/>
    </location>
</feature>
<keyword evidence="2" id="KW-1185">Reference proteome</keyword>
<comment type="caution">
    <text evidence="1">The sequence shown here is derived from an EMBL/GenBank/DDBJ whole genome shotgun (WGS) entry which is preliminary data.</text>
</comment>